<dbReference type="Proteomes" id="UP000515570">
    <property type="component" value="Chromosome"/>
</dbReference>
<evidence type="ECO:0000313" key="3">
    <source>
        <dbReference type="Proteomes" id="UP000515570"/>
    </source>
</evidence>
<evidence type="ECO:0000259" key="1">
    <source>
        <dbReference type="Pfam" id="PF05175"/>
    </source>
</evidence>
<proteinExistence type="predicted"/>
<dbReference type="Pfam" id="PF05175">
    <property type="entry name" value="MTS"/>
    <property type="match status" value="1"/>
</dbReference>
<dbReference type="GO" id="GO:0003676">
    <property type="term" value="F:nucleic acid binding"/>
    <property type="evidence" value="ECO:0007669"/>
    <property type="project" value="InterPro"/>
</dbReference>
<protein>
    <submittedName>
        <fullName evidence="2">Methyltransferase</fullName>
    </submittedName>
</protein>
<sequence length="244" mass="27649">MAKLTKQEAKLHEQAEKLLEKDTLTFDDKLFILEHWQESATNVNSTHGAFFTPWGLASEFAMEASYHRDARIIDLCAGIGALSLAVLDLHKHRNITLDIVCVEMNPEYVAVGKKIVPEATWINSDVFDLPDLGRFDMAISNPPFGKIKTDHKPPRYKGAEFEYKILDLAGTIADTGAYIIPQGSAPFAFSGKQYFDRWEQQKYKKFHRETGIHIDIGCGLDTNQFRDQWKGVSPIVEVCTTEHF</sequence>
<accession>A0A7G5FIA9</accession>
<dbReference type="InterPro" id="IPR007848">
    <property type="entry name" value="Small_mtfrase_dom"/>
</dbReference>
<dbReference type="RefSeq" id="WP_182387159.1">
    <property type="nucleotide sequence ID" value="NZ_CP059833.1"/>
</dbReference>
<evidence type="ECO:0000313" key="2">
    <source>
        <dbReference type="EMBL" id="QMV86350.1"/>
    </source>
</evidence>
<dbReference type="GO" id="GO:0032259">
    <property type="term" value="P:methylation"/>
    <property type="evidence" value="ECO:0007669"/>
    <property type="project" value="UniProtKB-KW"/>
</dbReference>
<dbReference type="Gene3D" id="3.40.50.150">
    <property type="entry name" value="Vaccinia Virus protein VP39"/>
    <property type="match status" value="1"/>
</dbReference>
<dbReference type="GO" id="GO:0008757">
    <property type="term" value="F:S-adenosylmethionine-dependent methyltransferase activity"/>
    <property type="evidence" value="ECO:0007669"/>
    <property type="project" value="UniProtKB-ARBA"/>
</dbReference>
<keyword evidence="2" id="KW-0489">Methyltransferase</keyword>
<dbReference type="CDD" id="cd02440">
    <property type="entry name" value="AdoMet_MTases"/>
    <property type="match status" value="1"/>
</dbReference>
<keyword evidence="2" id="KW-0808">Transferase</keyword>
<dbReference type="GO" id="GO:0008170">
    <property type="term" value="F:N-methyltransferase activity"/>
    <property type="evidence" value="ECO:0007669"/>
    <property type="project" value="UniProtKB-ARBA"/>
</dbReference>
<dbReference type="PROSITE" id="PS00092">
    <property type="entry name" value="N6_MTASE"/>
    <property type="match status" value="1"/>
</dbReference>
<feature type="domain" description="Methyltransferase small" evidence="1">
    <location>
        <begin position="68"/>
        <end position="147"/>
    </location>
</feature>
<name>A0A7G5FIA9_9CORY</name>
<reference evidence="2 3" key="1">
    <citation type="submission" date="2020-07" db="EMBL/GenBank/DDBJ databases">
        <title>non toxigenic Corynebacterium sp. nov from a clinical source.</title>
        <authorList>
            <person name="Bernier A.-M."/>
            <person name="Bernard K."/>
        </authorList>
    </citation>
    <scope>NUCLEOTIDE SEQUENCE [LARGE SCALE GENOMIC DNA]</scope>
    <source>
        <strain evidence="3">NML 93-0612</strain>
    </source>
</reference>
<dbReference type="PRINTS" id="PR00507">
    <property type="entry name" value="N12N6MTFRASE"/>
</dbReference>
<organism evidence="2 3">
    <name type="scientific">Corynebacterium hindlerae</name>
    <dbReference type="NCBI Taxonomy" id="699041"/>
    <lineage>
        <taxon>Bacteria</taxon>
        <taxon>Bacillati</taxon>
        <taxon>Actinomycetota</taxon>
        <taxon>Actinomycetes</taxon>
        <taxon>Mycobacteriales</taxon>
        <taxon>Corynebacteriaceae</taxon>
        <taxon>Corynebacterium</taxon>
    </lineage>
</organism>
<gene>
    <name evidence="2" type="ORF">HW450_06550</name>
</gene>
<dbReference type="AlphaFoldDB" id="A0A7G5FIA9"/>
<keyword evidence="3" id="KW-1185">Reference proteome</keyword>
<dbReference type="EMBL" id="CP059833">
    <property type="protein sequence ID" value="QMV86350.1"/>
    <property type="molecule type" value="Genomic_DNA"/>
</dbReference>
<dbReference type="InterPro" id="IPR029063">
    <property type="entry name" value="SAM-dependent_MTases_sf"/>
</dbReference>
<dbReference type="SUPFAM" id="SSF53335">
    <property type="entry name" value="S-adenosyl-L-methionine-dependent methyltransferases"/>
    <property type="match status" value="1"/>
</dbReference>
<dbReference type="InterPro" id="IPR002052">
    <property type="entry name" value="DNA_methylase_N6_adenine_CS"/>
</dbReference>